<keyword evidence="2" id="KW-1185">Reference proteome</keyword>
<protein>
    <submittedName>
        <fullName evidence="1">Uncharacterized protein</fullName>
    </submittedName>
</protein>
<accession>A0ACC0DE79</accession>
<reference evidence="1 2" key="1">
    <citation type="journal article" date="2022" name="New Phytol.">
        <title>Ecological generalism drives hyperdiversity of secondary metabolite gene clusters in xylarialean endophytes.</title>
        <authorList>
            <person name="Franco M.E.E."/>
            <person name="Wisecaver J.H."/>
            <person name="Arnold A.E."/>
            <person name="Ju Y.M."/>
            <person name="Slot J.C."/>
            <person name="Ahrendt S."/>
            <person name="Moore L.P."/>
            <person name="Eastman K.E."/>
            <person name="Scott K."/>
            <person name="Konkel Z."/>
            <person name="Mondo S.J."/>
            <person name="Kuo A."/>
            <person name="Hayes R.D."/>
            <person name="Haridas S."/>
            <person name="Andreopoulos B."/>
            <person name="Riley R."/>
            <person name="LaButti K."/>
            <person name="Pangilinan J."/>
            <person name="Lipzen A."/>
            <person name="Amirebrahimi M."/>
            <person name="Yan J."/>
            <person name="Adam C."/>
            <person name="Keymanesh K."/>
            <person name="Ng V."/>
            <person name="Louie K."/>
            <person name="Northen T."/>
            <person name="Drula E."/>
            <person name="Henrissat B."/>
            <person name="Hsieh H.M."/>
            <person name="Youens-Clark K."/>
            <person name="Lutzoni F."/>
            <person name="Miadlikowska J."/>
            <person name="Eastwood D.C."/>
            <person name="Hamelin R.C."/>
            <person name="Grigoriev I.V."/>
            <person name="U'Ren J.M."/>
        </authorList>
    </citation>
    <scope>NUCLEOTIDE SEQUENCE [LARGE SCALE GENOMIC DNA]</scope>
    <source>
        <strain evidence="1 2">ER1909</strain>
    </source>
</reference>
<sequence>MNVSELPHTQDIPGRQAVIDHAAAIDQTSFKVVNCILFGMAILCVSVRFAIRIFGRRKIGWDDGLVLIAFMALIAAFVVCHKFVTMLYLMAALRNEAVIVFQEELLEIKDVLKWANIFGAMNFTAVYMVKFAFLNFFYPLIQGMSLRITRFYWATVGISIVCWLYTVLNVIIVCPRFGADSAKCPESRSYHIRSTVNNLLIAIIDIATDALIVALPIVVLKQSMMSFARKLSAAALLCLSFAMMACTLARLVCTIIDTNPDASGSAPVWGAFWIMVESSVSLIMTAVIAIRNVFIAQVIQDNGQTRDCIMKRFSCHLLSTLRLSSSSKNGGRRSLGWPTEHEQDAGSGVPGIATMGVTRVTLSGVRKFIGGGNTRRNEETLLESVDTAYILESMDYHKIQRDGVRQLATVGDGRQSEMRSSQQINRR</sequence>
<dbReference type="EMBL" id="MU394288">
    <property type="protein sequence ID" value="KAI6091067.1"/>
    <property type="molecule type" value="Genomic_DNA"/>
</dbReference>
<evidence type="ECO:0000313" key="2">
    <source>
        <dbReference type="Proteomes" id="UP001497680"/>
    </source>
</evidence>
<dbReference type="Proteomes" id="UP001497680">
    <property type="component" value="Unassembled WGS sequence"/>
</dbReference>
<gene>
    <name evidence="1" type="ORF">F4821DRAFT_281629</name>
</gene>
<name>A0ACC0DE79_9PEZI</name>
<comment type="caution">
    <text evidence="1">The sequence shown here is derived from an EMBL/GenBank/DDBJ whole genome shotgun (WGS) entry which is preliminary data.</text>
</comment>
<organism evidence="1 2">
    <name type="scientific">Hypoxylon rubiginosum</name>
    <dbReference type="NCBI Taxonomy" id="110542"/>
    <lineage>
        <taxon>Eukaryota</taxon>
        <taxon>Fungi</taxon>
        <taxon>Dikarya</taxon>
        <taxon>Ascomycota</taxon>
        <taxon>Pezizomycotina</taxon>
        <taxon>Sordariomycetes</taxon>
        <taxon>Xylariomycetidae</taxon>
        <taxon>Xylariales</taxon>
        <taxon>Hypoxylaceae</taxon>
        <taxon>Hypoxylon</taxon>
    </lineage>
</organism>
<evidence type="ECO:0000313" key="1">
    <source>
        <dbReference type="EMBL" id="KAI6091067.1"/>
    </source>
</evidence>
<proteinExistence type="predicted"/>